<accession>A0AAD0R2A3</accession>
<protein>
    <recommendedName>
        <fullName evidence="2">Protein FdhE homolog</fullName>
    </recommendedName>
</protein>
<evidence type="ECO:0000256" key="2">
    <source>
        <dbReference type="HAMAP-Rule" id="MF_00611"/>
    </source>
</evidence>
<evidence type="ECO:0000259" key="5">
    <source>
        <dbReference type="Pfam" id="PF24860"/>
    </source>
</evidence>
<dbReference type="Pfam" id="PF24860">
    <property type="entry name" value="FdhE_C"/>
    <property type="match status" value="1"/>
</dbReference>
<dbReference type="SUPFAM" id="SSF144020">
    <property type="entry name" value="FdhE-like"/>
    <property type="match status" value="1"/>
</dbReference>
<organism evidence="6 7">
    <name type="scientific">Pseudomonas plecoglossicida</name>
    <dbReference type="NCBI Taxonomy" id="70775"/>
    <lineage>
        <taxon>Bacteria</taxon>
        <taxon>Pseudomonadati</taxon>
        <taxon>Pseudomonadota</taxon>
        <taxon>Gammaproteobacteria</taxon>
        <taxon>Pseudomonadales</taxon>
        <taxon>Pseudomonadaceae</taxon>
        <taxon>Pseudomonas</taxon>
    </lineage>
</organism>
<evidence type="ECO:0000313" key="7">
    <source>
        <dbReference type="Proteomes" id="UP000256503"/>
    </source>
</evidence>
<dbReference type="EMBL" id="CP031146">
    <property type="protein sequence ID" value="AXM96676.1"/>
    <property type="molecule type" value="Genomic_DNA"/>
</dbReference>
<feature type="domain" description="FdhE central" evidence="4">
    <location>
        <begin position="184"/>
        <end position="221"/>
    </location>
</feature>
<dbReference type="InterPro" id="IPR056797">
    <property type="entry name" value="FdhE_central"/>
</dbReference>
<feature type="domain" description="FdhE N-terminal" evidence="3">
    <location>
        <begin position="17"/>
        <end position="177"/>
    </location>
</feature>
<dbReference type="Pfam" id="PF04216">
    <property type="entry name" value="FdhE_N"/>
    <property type="match status" value="1"/>
</dbReference>
<feature type="domain" description="FdhE C-terminal" evidence="5">
    <location>
        <begin position="222"/>
        <end position="303"/>
    </location>
</feature>
<reference evidence="6 7" key="1">
    <citation type="submission" date="2018-07" db="EMBL/GenBank/DDBJ databases">
        <title>Complete genome sequence of a Pseudomonas plecoglossicida strain pathogenic to the marine fish, Larimichthys crocea.</title>
        <authorList>
            <person name="Tao Z."/>
        </authorList>
    </citation>
    <scope>NUCLEOTIDE SEQUENCE [LARGE SCALE GENOMIC DNA]</scope>
    <source>
        <strain evidence="6 7">XSDHY-P</strain>
    </source>
</reference>
<dbReference type="AlphaFoldDB" id="A0AAD0R2A3"/>
<dbReference type="InterPro" id="IPR024064">
    <property type="entry name" value="FdhE-like_sf"/>
</dbReference>
<dbReference type="GO" id="GO:0051604">
    <property type="term" value="P:protein maturation"/>
    <property type="evidence" value="ECO:0007669"/>
    <property type="project" value="TreeGrafter"/>
</dbReference>
<dbReference type="NCBIfam" id="TIGR01562">
    <property type="entry name" value="FdhE"/>
    <property type="match status" value="1"/>
</dbReference>
<evidence type="ECO:0000259" key="4">
    <source>
        <dbReference type="Pfam" id="PF24859"/>
    </source>
</evidence>
<dbReference type="PANTHER" id="PTHR37689">
    <property type="entry name" value="PROTEIN FDHE"/>
    <property type="match status" value="1"/>
</dbReference>
<gene>
    <name evidence="2 6" type="primary">fdhE</name>
    <name evidence="6" type="ORF">DVB73_13240</name>
</gene>
<dbReference type="RefSeq" id="WP_016393406.1">
    <property type="nucleotide sequence ID" value="NZ_BSOM01000027.1"/>
</dbReference>
<dbReference type="GeneID" id="49614380"/>
<dbReference type="CDD" id="cd16341">
    <property type="entry name" value="FdhE"/>
    <property type="match status" value="1"/>
</dbReference>
<dbReference type="Proteomes" id="UP000256503">
    <property type="component" value="Chromosome"/>
</dbReference>
<dbReference type="Gene3D" id="3.90.1670.10">
    <property type="entry name" value="FdhE-like domain"/>
    <property type="match status" value="1"/>
</dbReference>
<dbReference type="InterPro" id="IPR056774">
    <property type="entry name" value="FdhE_N"/>
</dbReference>
<dbReference type="GO" id="GO:0008199">
    <property type="term" value="F:ferric iron binding"/>
    <property type="evidence" value="ECO:0007669"/>
    <property type="project" value="TreeGrafter"/>
</dbReference>
<sequence length="306" mass="33018">MSTILEPGQIEASAVMPPFLHLPPANLFELRAARLEHLAEGNALGQYLKLVARLCRVQQRLVDNPPGGLPVAEERQRLCISHGLPPLAADSLVREGSWLVWLQALLGHFSEETTGPLGEALHVLRNSGDNQRKGWGIALLAGQYDAVPAALVPFIGAALQAAWSSWLLALPAPELKPGDSLAQCPACGSPAMAGVVRNRGKHNGLRYLACSLCACEWHVVRVKCVYCESSKDLRYTSLDDDRHAPGKAPLRAECCPGCNTYLKQSYLENDAAAEALADDLASLALDIRLDEEGYHRLAPNLMLAPG</sequence>
<dbReference type="PIRSF" id="PIRSF018296">
    <property type="entry name" value="Format_dh_formtn"/>
    <property type="match status" value="1"/>
</dbReference>
<keyword evidence="1 2" id="KW-0963">Cytoplasm</keyword>
<dbReference type="PANTHER" id="PTHR37689:SF1">
    <property type="entry name" value="PROTEIN FDHE"/>
    <property type="match status" value="1"/>
</dbReference>
<proteinExistence type="inferred from homology"/>
<comment type="function">
    <text evidence="2">Necessary for formate dehydrogenase activity.</text>
</comment>
<comment type="subcellular location">
    <subcellularLocation>
        <location evidence="2">Cytoplasm</location>
    </subcellularLocation>
</comment>
<comment type="similarity">
    <text evidence="2">Belongs to the FdhE family.</text>
</comment>
<dbReference type="HAMAP" id="MF_00611">
    <property type="entry name" value="FdeH"/>
    <property type="match status" value="1"/>
</dbReference>
<dbReference type="GO" id="GO:0005829">
    <property type="term" value="C:cytosol"/>
    <property type="evidence" value="ECO:0007669"/>
    <property type="project" value="TreeGrafter"/>
</dbReference>
<evidence type="ECO:0000259" key="3">
    <source>
        <dbReference type="Pfam" id="PF04216"/>
    </source>
</evidence>
<evidence type="ECO:0000256" key="1">
    <source>
        <dbReference type="ARBA" id="ARBA00022490"/>
    </source>
</evidence>
<name>A0AAD0R2A3_PSEDL</name>
<evidence type="ECO:0000313" key="6">
    <source>
        <dbReference type="EMBL" id="AXM96676.1"/>
    </source>
</evidence>
<dbReference type="InterPro" id="IPR056796">
    <property type="entry name" value="FdhE_C"/>
</dbReference>
<dbReference type="Pfam" id="PF24859">
    <property type="entry name" value="FdhE_central"/>
    <property type="match status" value="1"/>
</dbReference>
<dbReference type="InterPro" id="IPR006452">
    <property type="entry name" value="Formate_DH_accessory"/>
</dbReference>